<gene>
    <name evidence="2" type="ORF">ASPGLDRAFT_592195</name>
</gene>
<dbReference type="OrthoDB" id="5431013at2759"/>
<evidence type="ECO:0000313" key="3">
    <source>
        <dbReference type="Proteomes" id="UP000184300"/>
    </source>
</evidence>
<organism evidence="2 3">
    <name type="scientific">Aspergillus glaucus CBS 516.65</name>
    <dbReference type="NCBI Taxonomy" id="1160497"/>
    <lineage>
        <taxon>Eukaryota</taxon>
        <taxon>Fungi</taxon>
        <taxon>Dikarya</taxon>
        <taxon>Ascomycota</taxon>
        <taxon>Pezizomycotina</taxon>
        <taxon>Eurotiomycetes</taxon>
        <taxon>Eurotiomycetidae</taxon>
        <taxon>Eurotiales</taxon>
        <taxon>Aspergillaceae</taxon>
        <taxon>Aspergillus</taxon>
        <taxon>Aspergillus subgen. Aspergillus</taxon>
    </lineage>
</organism>
<dbReference type="EMBL" id="KV878904">
    <property type="protein sequence ID" value="OJJ81801.1"/>
    <property type="molecule type" value="Genomic_DNA"/>
</dbReference>
<name>A0A1L9VCX3_ASPGL</name>
<evidence type="ECO:0008006" key="4">
    <source>
        <dbReference type="Google" id="ProtNLM"/>
    </source>
</evidence>
<dbReference type="AlphaFoldDB" id="A0A1L9VCX3"/>
<sequence length="413" mass="46148">MSGLEAIGIAASIIQVAELGAKLAVKLCTFYHQVKESNEAVQSLSSDVSLTCSILHQLGDSLEQDAETRLYSANAFITAQEVLGECRKVFDKIDHAVEEQKRDNTKNRVARVTRKFGLALMERDLDMMRTNLERLKSTVLLMLNVIIYAGQIRCKSESPLLKEQRELIDLLVAEKKANEDKYTNLQKAIESAQVNNHFQALTPSISQDTASTTSTAYDPSTEVKEYYTLVKNLLERVDACKYTLDPSRHRRIRYGVMNVHLAEEKLFRSVDEEKLSQLIRGDPIFESQAMHAPAKATKLRKARPAVANTGETFSNFDTRPLFPPLFGSSPIHFATENNGQTSSSAFATVTKPKMFGSANPSYNHRGSETDYEPLFGRGFESQDSPSHSADDVSNAVENFVLEWTTIDKGELHD</sequence>
<keyword evidence="1" id="KW-0175">Coiled coil</keyword>
<evidence type="ECO:0000313" key="2">
    <source>
        <dbReference type="EMBL" id="OJJ81801.1"/>
    </source>
</evidence>
<proteinExistence type="predicted"/>
<dbReference type="STRING" id="1160497.A0A1L9VCX3"/>
<dbReference type="Proteomes" id="UP000184300">
    <property type="component" value="Unassembled WGS sequence"/>
</dbReference>
<dbReference type="VEuPathDB" id="FungiDB:ASPGLDRAFT_592195"/>
<dbReference type="GeneID" id="34464628"/>
<dbReference type="PANTHER" id="PTHR36167:SF4">
    <property type="entry name" value="FUNGAL N-TERMINAL DOMAIN-CONTAINING PROTEIN"/>
    <property type="match status" value="1"/>
</dbReference>
<keyword evidence="3" id="KW-1185">Reference proteome</keyword>
<accession>A0A1L9VCX3</accession>
<dbReference type="PANTHER" id="PTHR36167">
    <property type="entry name" value="C2H2 FINGER DOMAIN TRANSCRIPTION FACTOR (EUROFUNG)-RELATED"/>
    <property type="match status" value="1"/>
</dbReference>
<feature type="coiled-coil region" evidence="1">
    <location>
        <begin position="118"/>
        <end position="195"/>
    </location>
</feature>
<reference evidence="3" key="1">
    <citation type="journal article" date="2017" name="Genome Biol.">
        <title>Comparative genomics reveals high biological diversity and specific adaptations in the industrially and medically important fungal genus Aspergillus.</title>
        <authorList>
            <person name="de Vries R.P."/>
            <person name="Riley R."/>
            <person name="Wiebenga A."/>
            <person name="Aguilar-Osorio G."/>
            <person name="Amillis S."/>
            <person name="Uchima C.A."/>
            <person name="Anderluh G."/>
            <person name="Asadollahi M."/>
            <person name="Askin M."/>
            <person name="Barry K."/>
            <person name="Battaglia E."/>
            <person name="Bayram O."/>
            <person name="Benocci T."/>
            <person name="Braus-Stromeyer S.A."/>
            <person name="Caldana C."/>
            <person name="Canovas D."/>
            <person name="Cerqueira G.C."/>
            <person name="Chen F."/>
            <person name="Chen W."/>
            <person name="Choi C."/>
            <person name="Clum A."/>
            <person name="Dos Santos R.A."/>
            <person name="Damasio A.R."/>
            <person name="Diallinas G."/>
            <person name="Emri T."/>
            <person name="Fekete E."/>
            <person name="Flipphi M."/>
            <person name="Freyberg S."/>
            <person name="Gallo A."/>
            <person name="Gournas C."/>
            <person name="Habgood R."/>
            <person name="Hainaut M."/>
            <person name="Harispe M.L."/>
            <person name="Henrissat B."/>
            <person name="Hilden K.S."/>
            <person name="Hope R."/>
            <person name="Hossain A."/>
            <person name="Karabika E."/>
            <person name="Karaffa L."/>
            <person name="Karanyi Z."/>
            <person name="Krasevec N."/>
            <person name="Kuo A."/>
            <person name="Kusch H."/>
            <person name="LaButti K."/>
            <person name="Lagendijk E.L."/>
            <person name="Lapidus A."/>
            <person name="Levasseur A."/>
            <person name="Lindquist E."/>
            <person name="Lipzen A."/>
            <person name="Logrieco A.F."/>
            <person name="MacCabe A."/>
            <person name="Maekelae M.R."/>
            <person name="Malavazi I."/>
            <person name="Melin P."/>
            <person name="Meyer V."/>
            <person name="Mielnichuk N."/>
            <person name="Miskei M."/>
            <person name="Molnar A.P."/>
            <person name="Mule G."/>
            <person name="Ngan C.Y."/>
            <person name="Orejas M."/>
            <person name="Orosz E."/>
            <person name="Ouedraogo J.P."/>
            <person name="Overkamp K.M."/>
            <person name="Park H.-S."/>
            <person name="Perrone G."/>
            <person name="Piumi F."/>
            <person name="Punt P.J."/>
            <person name="Ram A.F."/>
            <person name="Ramon A."/>
            <person name="Rauscher S."/>
            <person name="Record E."/>
            <person name="Riano-Pachon D.M."/>
            <person name="Robert V."/>
            <person name="Roehrig J."/>
            <person name="Ruller R."/>
            <person name="Salamov A."/>
            <person name="Salih N.S."/>
            <person name="Samson R.A."/>
            <person name="Sandor E."/>
            <person name="Sanguinetti M."/>
            <person name="Schuetze T."/>
            <person name="Sepcic K."/>
            <person name="Shelest E."/>
            <person name="Sherlock G."/>
            <person name="Sophianopoulou V."/>
            <person name="Squina F.M."/>
            <person name="Sun H."/>
            <person name="Susca A."/>
            <person name="Todd R.B."/>
            <person name="Tsang A."/>
            <person name="Unkles S.E."/>
            <person name="van de Wiele N."/>
            <person name="van Rossen-Uffink D."/>
            <person name="Oliveira J.V."/>
            <person name="Vesth T.C."/>
            <person name="Visser J."/>
            <person name="Yu J.-H."/>
            <person name="Zhou M."/>
            <person name="Andersen M.R."/>
            <person name="Archer D.B."/>
            <person name="Baker S.E."/>
            <person name="Benoit I."/>
            <person name="Brakhage A.A."/>
            <person name="Braus G.H."/>
            <person name="Fischer R."/>
            <person name="Frisvad J.C."/>
            <person name="Goldman G.H."/>
            <person name="Houbraken J."/>
            <person name="Oakley B."/>
            <person name="Pocsi I."/>
            <person name="Scazzocchio C."/>
            <person name="Seiboth B."/>
            <person name="vanKuyk P.A."/>
            <person name="Wortman J."/>
            <person name="Dyer P.S."/>
            <person name="Grigoriev I.V."/>
        </authorList>
    </citation>
    <scope>NUCLEOTIDE SEQUENCE [LARGE SCALE GENOMIC DNA]</scope>
    <source>
        <strain evidence="3">CBS 516.65</strain>
    </source>
</reference>
<dbReference type="InterPro" id="IPR039327">
    <property type="entry name" value="CON7-like"/>
</dbReference>
<protein>
    <recommendedName>
        <fullName evidence="4">Fungal N-terminal domain-containing protein</fullName>
    </recommendedName>
</protein>
<dbReference type="RefSeq" id="XP_022398499.1">
    <property type="nucleotide sequence ID" value="XM_022548368.1"/>
</dbReference>
<dbReference type="GO" id="GO:0006355">
    <property type="term" value="P:regulation of DNA-templated transcription"/>
    <property type="evidence" value="ECO:0007669"/>
    <property type="project" value="InterPro"/>
</dbReference>
<evidence type="ECO:0000256" key="1">
    <source>
        <dbReference type="SAM" id="Coils"/>
    </source>
</evidence>